<comment type="caution">
    <text evidence="4">The sequence shown here is derived from an EMBL/GenBank/DDBJ whole genome shotgun (WGS) entry which is preliminary data.</text>
</comment>
<organism evidence="4 5">
    <name type="scientific">Euplotes crassus</name>
    <dbReference type="NCBI Taxonomy" id="5936"/>
    <lineage>
        <taxon>Eukaryota</taxon>
        <taxon>Sar</taxon>
        <taxon>Alveolata</taxon>
        <taxon>Ciliophora</taxon>
        <taxon>Intramacronucleata</taxon>
        <taxon>Spirotrichea</taxon>
        <taxon>Hypotrichia</taxon>
        <taxon>Euplotida</taxon>
        <taxon>Euplotidae</taxon>
        <taxon>Moneuplotes</taxon>
    </lineage>
</organism>
<reference evidence="4" key="1">
    <citation type="submission" date="2023-07" db="EMBL/GenBank/DDBJ databases">
        <authorList>
            <consortium name="AG Swart"/>
            <person name="Singh M."/>
            <person name="Singh A."/>
            <person name="Seah K."/>
            <person name="Emmerich C."/>
        </authorList>
    </citation>
    <scope>NUCLEOTIDE SEQUENCE</scope>
    <source>
        <strain evidence="4">DP1</strain>
    </source>
</reference>
<dbReference type="SUPFAM" id="SSF50985">
    <property type="entry name" value="RCC1/BLIP-II"/>
    <property type="match status" value="1"/>
</dbReference>
<dbReference type="PANTHER" id="PTHR22870:SF408">
    <property type="entry name" value="OS09G0560450 PROTEIN"/>
    <property type="match status" value="1"/>
</dbReference>
<dbReference type="PRINTS" id="PR00633">
    <property type="entry name" value="RCCNDNSATION"/>
</dbReference>
<feature type="repeat" description="RCC1" evidence="2">
    <location>
        <begin position="239"/>
        <end position="298"/>
    </location>
</feature>
<gene>
    <name evidence="4" type="ORF">ECRASSUSDP1_LOCUS11438</name>
</gene>
<dbReference type="InterPro" id="IPR009091">
    <property type="entry name" value="RCC1/BLIP-II"/>
</dbReference>
<dbReference type="InterPro" id="IPR000408">
    <property type="entry name" value="Reg_chr_condens"/>
</dbReference>
<dbReference type="Proteomes" id="UP001295684">
    <property type="component" value="Unassembled WGS sequence"/>
</dbReference>
<dbReference type="AlphaFoldDB" id="A0AAD1UNF2"/>
<name>A0AAD1UNF2_EUPCR</name>
<feature type="repeat" description="RCC1" evidence="2">
    <location>
        <begin position="182"/>
        <end position="238"/>
    </location>
</feature>
<accession>A0AAD1UNF2</accession>
<feature type="domain" description="RCC1-like" evidence="3">
    <location>
        <begin position="15"/>
        <end position="306"/>
    </location>
</feature>
<evidence type="ECO:0000256" key="1">
    <source>
        <dbReference type="ARBA" id="ARBA00022737"/>
    </source>
</evidence>
<evidence type="ECO:0000256" key="2">
    <source>
        <dbReference type="PROSITE-ProRule" id="PRU00235"/>
    </source>
</evidence>
<dbReference type="Gene3D" id="2.130.10.30">
    <property type="entry name" value="Regulator of chromosome condensation 1/beta-lactamase-inhibitor protein II"/>
    <property type="match status" value="2"/>
</dbReference>
<sequence>MNGLHNFSKRFFSKRIYLWGSASRANVRKGNPAKVDFFDDKNPKKIFTGPRHSTVITDDGSLYTFGSGNWGVLGHGDETSVNHKEPKKVEFFANRGIKVIDSKAGRYHTLVLTEDNEVYTWGYGGKEGYFSWMVAQEVGALGHGDKKPFFIPRKVKFFDDIESKVVQIAAGMYHCAALTEDGQLYTWGRGNFGVLGIGDNSYSLEPLLNEDVEYLKQEGMSPIKIDSADDYTSVLMDNGEVYGFGKNDRGQIGCGAGIGIDFQESIPVPTHLEWDGEESVPMEDVYCGQNTTLFKDDEGNMWKTGLRLDYTPKMINLENEDGVSTNITTFGCGTKHYCLVNDDNQLLVWGNMISGKSSIDISGFKLYDGDTLFNGGKVANMSIKYGLMGVVTDHDD</sequence>
<dbReference type="InterPro" id="IPR051210">
    <property type="entry name" value="Ub_ligase/GEF_domain"/>
</dbReference>
<evidence type="ECO:0000259" key="3">
    <source>
        <dbReference type="Pfam" id="PF25390"/>
    </source>
</evidence>
<dbReference type="PROSITE" id="PS50012">
    <property type="entry name" value="RCC1_3"/>
    <property type="match status" value="5"/>
</dbReference>
<proteinExistence type="predicted"/>
<feature type="repeat" description="RCC1" evidence="2">
    <location>
        <begin position="116"/>
        <end position="181"/>
    </location>
</feature>
<dbReference type="PANTHER" id="PTHR22870">
    <property type="entry name" value="REGULATOR OF CHROMOSOME CONDENSATION"/>
    <property type="match status" value="1"/>
</dbReference>
<evidence type="ECO:0000313" key="4">
    <source>
        <dbReference type="EMBL" id="CAI2370130.1"/>
    </source>
</evidence>
<feature type="repeat" description="RCC1" evidence="2">
    <location>
        <begin position="14"/>
        <end position="59"/>
    </location>
</feature>
<keyword evidence="1" id="KW-0677">Repeat</keyword>
<dbReference type="Pfam" id="PF25390">
    <property type="entry name" value="WD40_RLD"/>
    <property type="match status" value="1"/>
</dbReference>
<protein>
    <recommendedName>
        <fullName evidence="3">RCC1-like domain-containing protein</fullName>
    </recommendedName>
</protein>
<dbReference type="InterPro" id="IPR058923">
    <property type="entry name" value="RCC1-like_dom"/>
</dbReference>
<keyword evidence="5" id="KW-1185">Reference proteome</keyword>
<evidence type="ECO:0000313" key="5">
    <source>
        <dbReference type="Proteomes" id="UP001295684"/>
    </source>
</evidence>
<dbReference type="EMBL" id="CAMPGE010011295">
    <property type="protein sequence ID" value="CAI2370130.1"/>
    <property type="molecule type" value="Genomic_DNA"/>
</dbReference>
<feature type="repeat" description="RCC1" evidence="2">
    <location>
        <begin position="60"/>
        <end position="115"/>
    </location>
</feature>